<sequence length="265" mass="29195">MNNQSTVTPWLLTRPDARDIIRVFCLPYAGGGASVYRGWAKELPEGAGIYPIQLPGRENRIAEPPARDMTTLVHEISRAIVPYLQQPFILFGHSLGARLAFEIARNIRRKWNLQPSRLIVSGSRAPEIPEPKPLHGLPDSAFIEELRRFSGTPEAVLQSRELMELFLPVLRADFTVDETYVYSADKPLECPISAFGGTKDPEAGSKEVQGWARHTSCSFSLEMLEGGHFFLQTARPALLRSVGKILLGHLAAAAVAGKKEVNAGL</sequence>
<comment type="similarity">
    <text evidence="1">Belongs to the thioesterase family.</text>
</comment>
<dbReference type="Gene3D" id="3.40.50.1820">
    <property type="entry name" value="alpha/beta hydrolase"/>
    <property type="match status" value="1"/>
</dbReference>
<dbReference type="InterPro" id="IPR012223">
    <property type="entry name" value="TEII"/>
</dbReference>
<dbReference type="InterPro" id="IPR029058">
    <property type="entry name" value="AB_hydrolase_fold"/>
</dbReference>
<dbReference type="Proteomes" id="UP000214880">
    <property type="component" value="Unassembled WGS sequence"/>
</dbReference>
<dbReference type="EMBL" id="FNHB01000003">
    <property type="protein sequence ID" value="SDM25793.1"/>
    <property type="molecule type" value="Genomic_DNA"/>
</dbReference>
<evidence type="ECO:0000313" key="4">
    <source>
        <dbReference type="Proteomes" id="UP000214880"/>
    </source>
</evidence>
<dbReference type="SUPFAM" id="SSF53474">
    <property type="entry name" value="alpha/beta-Hydrolases"/>
    <property type="match status" value="1"/>
</dbReference>
<dbReference type="Pfam" id="PF00975">
    <property type="entry name" value="Thioesterase"/>
    <property type="match status" value="1"/>
</dbReference>
<dbReference type="InterPro" id="IPR001031">
    <property type="entry name" value="Thioesterase"/>
</dbReference>
<gene>
    <name evidence="3" type="ORF">SAMN04488502_10375</name>
</gene>
<name>A0A1G9RRJ8_9FIRM</name>
<protein>
    <submittedName>
        <fullName evidence="3">Surfactin synthase thioesterase subunit</fullName>
    </submittedName>
</protein>
<proteinExistence type="inferred from homology"/>
<dbReference type="PANTHER" id="PTHR11487:SF0">
    <property type="entry name" value="S-ACYL FATTY ACID SYNTHASE THIOESTERASE, MEDIUM CHAIN"/>
    <property type="match status" value="1"/>
</dbReference>
<evidence type="ECO:0000313" key="3">
    <source>
        <dbReference type="EMBL" id="SDM25793.1"/>
    </source>
</evidence>
<dbReference type="RefSeq" id="WP_092071394.1">
    <property type="nucleotide sequence ID" value="NZ_FNHB01000003.1"/>
</dbReference>
<dbReference type="PANTHER" id="PTHR11487">
    <property type="entry name" value="THIOESTERASE"/>
    <property type="match status" value="1"/>
</dbReference>
<dbReference type="OrthoDB" id="2213423at2"/>
<dbReference type="GO" id="GO:0008610">
    <property type="term" value="P:lipid biosynthetic process"/>
    <property type="evidence" value="ECO:0007669"/>
    <property type="project" value="TreeGrafter"/>
</dbReference>
<dbReference type="STRING" id="146817.SAMN04488502_10375"/>
<feature type="domain" description="Thioesterase" evidence="2">
    <location>
        <begin position="22"/>
        <end position="245"/>
    </location>
</feature>
<reference evidence="3 4" key="1">
    <citation type="submission" date="2016-10" db="EMBL/GenBank/DDBJ databases">
        <authorList>
            <person name="de Groot N.N."/>
        </authorList>
    </citation>
    <scope>NUCLEOTIDE SEQUENCE [LARGE SCALE GENOMIC DNA]</scope>
    <source>
        <strain evidence="3 4">DSM 1736</strain>
    </source>
</reference>
<evidence type="ECO:0000259" key="2">
    <source>
        <dbReference type="Pfam" id="PF00975"/>
    </source>
</evidence>
<dbReference type="AlphaFoldDB" id="A0A1G9RRJ8"/>
<organism evidence="3 4">
    <name type="scientific">Dendrosporobacter quercicolus</name>
    <dbReference type="NCBI Taxonomy" id="146817"/>
    <lineage>
        <taxon>Bacteria</taxon>
        <taxon>Bacillati</taxon>
        <taxon>Bacillota</taxon>
        <taxon>Negativicutes</taxon>
        <taxon>Selenomonadales</taxon>
        <taxon>Sporomusaceae</taxon>
        <taxon>Dendrosporobacter</taxon>
    </lineage>
</organism>
<evidence type="ECO:0000256" key="1">
    <source>
        <dbReference type="ARBA" id="ARBA00007169"/>
    </source>
</evidence>
<accession>A0A1G9RRJ8</accession>
<keyword evidence="4" id="KW-1185">Reference proteome</keyword>